<dbReference type="PROSITE" id="PS50095">
    <property type="entry name" value="PLAT"/>
    <property type="match status" value="1"/>
</dbReference>
<feature type="domain" description="PLAT" evidence="2">
    <location>
        <begin position="40"/>
        <end position="162"/>
    </location>
</feature>
<comment type="caution">
    <text evidence="1">Lacks conserved residue(s) required for the propagation of feature annotation.</text>
</comment>
<evidence type="ECO:0000313" key="4">
    <source>
        <dbReference type="Proteomes" id="UP000663860"/>
    </source>
</evidence>
<protein>
    <recommendedName>
        <fullName evidence="2">PLAT domain-containing protein</fullName>
    </recommendedName>
</protein>
<accession>A0A815DDA5</accession>
<proteinExistence type="predicted"/>
<sequence length="178" mass="20118">MPVSTFIIYFDLQAYSTSFIQAKGTKPSDDFECQLFKKPKRIDVTVETGSKFLAGTNDAISLLLRDSQGVVCTAEYLNNSGDDHERNSIDKYALCCPQDFAKTNDSLSMLIVGHKRGYKGGADDWFVERIEVHRKDFLLFTYRFHAWTNPGKITMFGVSKVTSSHSDNGEPSYSFIRL</sequence>
<comment type="caution">
    <text evidence="3">The sequence shown here is derived from an EMBL/GenBank/DDBJ whole genome shotgun (WGS) entry which is preliminary data.</text>
</comment>
<dbReference type="AlphaFoldDB" id="A0A815DDA5"/>
<evidence type="ECO:0000313" key="3">
    <source>
        <dbReference type="EMBL" id="CAF1294781.1"/>
    </source>
</evidence>
<dbReference type="Pfam" id="PF01477">
    <property type="entry name" value="PLAT"/>
    <property type="match status" value="1"/>
</dbReference>
<evidence type="ECO:0000259" key="2">
    <source>
        <dbReference type="PROSITE" id="PS50095"/>
    </source>
</evidence>
<evidence type="ECO:0000256" key="1">
    <source>
        <dbReference type="PROSITE-ProRule" id="PRU00152"/>
    </source>
</evidence>
<dbReference type="Gene3D" id="2.60.60.20">
    <property type="entry name" value="PLAT/LH2 domain"/>
    <property type="match status" value="1"/>
</dbReference>
<dbReference type="InterPro" id="IPR036392">
    <property type="entry name" value="PLAT/LH2_dom_sf"/>
</dbReference>
<gene>
    <name evidence="3" type="ORF">IZO911_LOCUS33720</name>
</gene>
<organism evidence="3 4">
    <name type="scientific">Adineta steineri</name>
    <dbReference type="NCBI Taxonomy" id="433720"/>
    <lineage>
        <taxon>Eukaryota</taxon>
        <taxon>Metazoa</taxon>
        <taxon>Spiralia</taxon>
        <taxon>Gnathifera</taxon>
        <taxon>Rotifera</taxon>
        <taxon>Eurotatoria</taxon>
        <taxon>Bdelloidea</taxon>
        <taxon>Adinetida</taxon>
        <taxon>Adinetidae</taxon>
        <taxon>Adineta</taxon>
    </lineage>
</organism>
<dbReference type="SUPFAM" id="SSF49723">
    <property type="entry name" value="Lipase/lipooxygenase domain (PLAT/LH2 domain)"/>
    <property type="match status" value="1"/>
</dbReference>
<reference evidence="3" key="1">
    <citation type="submission" date="2021-02" db="EMBL/GenBank/DDBJ databases">
        <authorList>
            <person name="Nowell W R."/>
        </authorList>
    </citation>
    <scope>NUCLEOTIDE SEQUENCE</scope>
</reference>
<dbReference type="InterPro" id="IPR001024">
    <property type="entry name" value="PLAT/LH2_dom"/>
</dbReference>
<name>A0A815DDA5_9BILA</name>
<dbReference type="Proteomes" id="UP000663860">
    <property type="component" value="Unassembled WGS sequence"/>
</dbReference>
<dbReference type="EMBL" id="CAJNOE010000631">
    <property type="protein sequence ID" value="CAF1294781.1"/>
    <property type="molecule type" value="Genomic_DNA"/>
</dbReference>